<keyword evidence="6 12" id="KW-0698">rRNA processing</keyword>
<dbReference type="Proteomes" id="UP000664800">
    <property type="component" value="Unassembled WGS sequence"/>
</dbReference>
<reference evidence="15" key="1">
    <citation type="submission" date="2021-02" db="EMBL/GenBank/DDBJ databases">
        <title>Thiocyanate and organic carbon inputs drive convergent selection for specific autotrophic Afipia and Thiobacillus strains within complex microbiomes.</title>
        <authorList>
            <person name="Huddy R.J."/>
            <person name="Sachdeva R."/>
            <person name="Kadzinga F."/>
            <person name="Kantor R.S."/>
            <person name="Harrison S.T.L."/>
            <person name="Banfield J.F."/>
        </authorList>
    </citation>
    <scope>NUCLEOTIDE SEQUENCE</scope>
    <source>
        <strain evidence="15">SCN18_13_7_16_R3_B_64_19</strain>
    </source>
</reference>
<dbReference type="PANTHER" id="PTHR30027">
    <property type="entry name" value="RIBOSOMAL RNA SMALL SUBUNIT METHYLTRANSFERASE E"/>
    <property type="match status" value="1"/>
</dbReference>
<accession>A0A8I1MVY1</accession>
<dbReference type="GO" id="GO:0005737">
    <property type="term" value="C:cytoplasm"/>
    <property type="evidence" value="ECO:0007669"/>
    <property type="project" value="UniProtKB-SubCell"/>
</dbReference>
<feature type="domain" description="Ribosomal RNA small subunit methyltransferase E methyltransferase" evidence="13">
    <location>
        <begin position="71"/>
        <end position="232"/>
    </location>
</feature>
<evidence type="ECO:0000256" key="11">
    <source>
        <dbReference type="ARBA" id="ARBA00047944"/>
    </source>
</evidence>
<sequence length="236" mass="25384">MSLRFYIPPTEATLAPGLLTLPAATARHVKVLRLKEGEPVAVFDGTGGEWSGEVIDPQTLLLRAHHAVEREADVRVMLAVGMPANERMDALVEKAVELGVAAIQPLITRRSVLRLQGERAQRRVAHWQGVAIAACEQCGRNRVPEVAPVATMSDWLQHLGNDTAQLHRCVLSPLATRALEPFASGESGWMVSGPEGGLDEDEIALLQRSGFQAVSLGPRVLRADTAPLAALMRACG</sequence>
<evidence type="ECO:0000256" key="7">
    <source>
        <dbReference type="ARBA" id="ARBA00022603"/>
    </source>
</evidence>
<organism evidence="15 16">
    <name type="scientific">Thiomonas arsenitoxydans (strain DSM 22701 / CIP 110005 / 3As)</name>
    <dbReference type="NCBI Taxonomy" id="426114"/>
    <lineage>
        <taxon>Bacteria</taxon>
        <taxon>Pseudomonadati</taxon>
        <taxon>Pseudomonadota</taxon>
        <taxon>Betaproteobacteria</taxon>
        <taxon>Burkholderiales</taxon>
        <taxon>Thiomonas</taxon>
    </lineage>
</organism>
<dbReference type="Gene3D" id="3.40.1280.10">
    <property type="match status" value="1"/>
</dbReference>
<dbReference type="SUPFAM" id="SSF88697">
    <property type="entry name" value="PUA domain-like"/>
    <property type="match status" value="1"/>
</dbReference>
<evidence type="ECO:0000259" key="14">
    <source>
        <dbReference type="Pfam" id="PF20260"/>
    </source>
</evidence>
<comment type="catalytic activity">
    <reaction evidence="11 12">
        <text>uridine(1498) in 16S rRNA + S-adenosyl-L-methionine = N(3)-methyluridine(1498) in 16S rRNA + S-adenosyl-L-homocysteine + H(+)</text>
        <dbReference type="Rhea" id="RHEA:42920"/>
        <dbReference type="Rhea" id="RHEA-COMP:10283"/>
        <dbReference type="Rhea" id="RHEA-COMP:10284"/>
        <dbReference type="ChEBI" id="CHEBI:15378"/>
        <dbReference type="ChEBI" id="CHEBI:57856"/>
        <dbReference type="ChEBI" id="CHEBI:59789"/>
        <dbReference type="ChEBI" id="CHEBI:65315"/>
        <dbReference type="ChEBI" id="CHEBI:74502"/>
        <dbReference type="EC" id="2.1.1.193"/>
    </reaction>
</comment>
<dbReference type="NCBIfam" id="NF008692">
    <property type="entry name" value="PRK11713.1-5"/>
    <property type="match status" value="1"/>
</dbReference>
<dbReference type="InterPro" id="IPR015947">
    <property type="entry name" value="PUA-like_sf"/>
</dbReference>
<evidence type="ECO:0000256" key="8">
    <source>
        <dbReference type="ARBA" id="ARBA00022679"/>
    </source>
</evidence>
<dbReference type="InterPro" id="IPR029028">
    <property type="entry name" value="Alpha/beta_knot_MTases"/>
</dbReference>
<evidence type="ECO:0000256" key="5">
    <source>
        <dbReference type="ARBA" id="ARBA00022490"/>
    </source>
</evidence>
<dbReference type="GO" id="GO:0070042">
    <property type="term" value="F:rRNA (uridine-N3-)-methyltransferase activity"/>
    <property type="evidence" value="ECO:0007669"/>
    <property type="project" value="TreeGrafter"/>
</dbReference>
<dbReference type="InterPro" id="IPR029026">
    <property type="entry name" value="tRNA_m1G_MTases_N"/>
</dbReference>
<evidence type="ECO:0000256" key="10">
    <source>
        <dbReference type="ARBA" id="ARBA00025699"/>
    </source>
</evidence>
<dbReference type="EC" id="2.1.1.193" evidence="3 12"/>
<dbReference type="CDD" id="cd18084">
    <property type="entry name" value="RsmE-like"/>
    <property type="match status" value="1"/>
</dbReference>
<evidence type="ECO:0000313" key="15">
    <source>
        <dbReference type="EMBL" id="MBN8743922.1"/>
    </source>
</evidence>
<dbReference type="SUPFAM" id="SSF75217">
    <property type="entry name" value="alpha/beta knot"/>
    <property type="match status" value="1"/>
</dbReference>
<dbReference type="PANTHER" id="PTHR30027:SF3">
    <property type="entry name" value="16S RRNA (URACIL(1498)-N(3))-METHYLTRANSFERASE"/>
    <property type="match status" value="1"/>
</dbReference>
<protein>
    <recommendedName>
        <fullName evidence="4 12">Ribosomal RNA small subunit methyltransferase E</fullName>
        <ecNumber evidence="3 12">2.1.1.193</ecNumber>
    </recommendedName>
</protein>
<keyword evidence="9 12" id="KW-0949">S-adenosyl-L-methionine</keyword>
<gene>
    <name evidence="15" type="ORF">J0I24_06400</name>
</gene>
<keyword evidence="8 12" id="KW-0808">Transferase</keyword>
<evidence type="ECO:0000256" key="4">
    <source>
        <dbReference type="ARBA" id="ARBA00013673"/>
    </source>
</evidence>
<comment type="similarity">
    <text evidence="2 12">Belongs to the RNA methyltransferase RsmE family.</text>
</comment>
<proteinExistence type="inferred from homology"/>
<name>A0A8I1MVY1_THIA3</name>
<keyword evidence="5 12" id="KW-0963">Cytoplasm</keyword>
<comment type="caution">
    <text evidence="15">The sequence shown here is derived from an EMBL/GenBank/DDBJ whole genome shotgun (WGS) entry which is preliminary data.</text>
</comment>
<dbReference type="RefSeq" id="WP_276729276.1">
    <property type="nucleotide sequence ID" value="NZ_JAFKMR010000014.1"/>
</dbReference>
<dbReference type="PIRSF" id="PIRSF015601">
    <property type="entry name" value="MTase_slr0722"/>
    <property type="match status" value="1"/>
</dbReference>
<dbReference type="EMBL" id="JAFKMR010000014">
    <property type="protein sequence ID" value="MBN8743922.1"/>
    <property type="molecule type" value="Genomic_DNA"/>
</dbReference>
<dbReference type="InterPro" id="IPR046887">
    <property type="entry name" value="RsmE_PUA-like"/>
</dbReference>
<dbReference type="NCBIfam" id="TIGR00046">
    <property type="entry name" value="RsmE family RNA methyltransferase"/>
    <property type="match status" value="1"/>
</dbReference>
<dbReference type="GO" id="GO:0070475">
    <property type="term" value="P:rRNA base methylation"/>
    <property type="evidence" value="ECO:0007669"/>
    <property type="project" value="TreeGrafter"/>
</dbReference>
<evidence type="ECO:0000313" key="16">
    <source>
        <dbReference type="Proteomes" id="UP000664800"/>
    </source>
</evidence>
<evidence type="ECO:0000256" key="1">
    <source>
        <dbReference type="ARBA" id="ARBA00004496"/>
    </source>
</evidence>
<evidence type="ECO:0000259" key="13">
    <source>
        <dbReference type="Pfam" id="PF04452"/>
    </source>
</evidence>
<evidence type="ECO:0000256" key="9">
    <source>
        <dbReference type="ARBA" id="ARBA00022691"/>
    </source>
</evidence>
<dbReference type="InterPro" id="IPR046886">
    <property type="entry name" value="RsmE_MTase_dom"/>
</dbReference>
<evidence type="ECO:0000256" key="2">
    <source>
        <dbReference type="ARBA" id="ARBA00005528"/>
    </source>
</evidence>
<comment type="function">
    <text evidence="10 12">Specifically methylates the N3 position of the uracil ring of uridine 1498 (m3U1498) in 16S rRNA. Acts on the fully assembled 30S ribosomal subunit.</text>
</comment>
<dbReference type="Pfam" id="PF04452">
    <property type="entry name" value="Methyltrans_RNA"/>
    <property type="match status" value="1"/>
</dbReference>
<feature type="domain" description="Ribosomal RNA small subunit methyltransferase E PUA-like" evidence="14">
    <location>
        <begin position="22"/>
        <end position="57"/>
    </location>
</feature>
<keyword evidence="7 12" id="KW-0489">Methyltransferase</keyword>
<dbReference type="Pfam" id="PF20260">
    <property type="entry name" value="PUA_4"/>
    <property type="match status" value="1"/>
</dbReference>
<evidence type="ECO:0000256" key="3">
    <source>
        <dbReference type="ARBA" id="ARBA00012328"/>
    </source>
</evidence>
<comment type="subcellular location">
    <subcellularLocation>
        <location evidence="1 12">Cytoplasm</location>
    </subcellularLocation>
</comment>
<evidence type="ECO:0000256" key="6">
    <source>
        <dbReference type="ARBA" id="ARBA00022552"/>
    </source>
</evidence>
<dbReference type="InterPro" id="IPR006700">
    <property type="entry name" value="RsmE"/>
</dbReference>
<evidence type="ECO:0000256" key="12">
    <source>
        <dbReference type="PIRNR" id="PIRNR015601"/>
    </source>
</evidence>
<dbReference type="AlphaFoldDB" id="A0A8I1MVY1"/>